<dbReference type="InterPro" id="IPR000489">
    <property type="entry name" value="Pterin-binding_dom"/>
</dbReference>
<evidence type="ECO:0000256" key="9">
    <source>
        <dbReference type="ARBA" id="ARBA00022842"/>
    </source>
</evidence>
<dbReference type="Proteomes" id="UP000003277">
    <property type="component" value="Unassembled WGS sequence"/>
</dbReference>
<dbReference type="InterPro" id="IPR045031">
    <property type="entry name" value="DHP_synth-like"/>
</dbReference>
<comment type="cofactor">
    <cofactor evidence="2 13">
        <name>Mg(2+)</name>
        <dbReference type="ChEBI" id="CHEBI:18420"/>
    </cofactor>
</comment>
<evidence type="ECO:0000256" key="4">
    <source>
        <dbReference type="ARBA" id="ARBA00009503"/>
    </source>
</evidence>
<dbReference type="PROSITE" id="PS50972">
    <property type="entry name" value="PTERIN_BINDING"/>
    <property type="match status" value="1"/>
</dbReference>
<dbReference type="FunFam" id="3.20.20.20:FF:000006">
    <property type="entry name" value="Dihydropteroate synthase"/>
    <property type="match status" value="1"/>
</dbReference>
<comment type="similarity">
    <text evidence="4 13">Belongs to the DHPS family.</text>
</comment>
<evidence type="ECO:0000256" key="11">
    <source>
        <dbReference type="ARBA" id="ARBA00030193"/>
    </source>
</evidence>
<dbReference type="InterPro" id="IPR011005">
    <property type="entry name" value="Dihydropteroate_synth-like_sf"/>
</dbReference>
<dbReference type="STRING" id="742743.HMPREF9453_00783"/>
<comment type="catalytic activity">
    <reaction evidence="1">
        <text>(7,8-dihydropterin-6-yl)methyl diphosphate + 4-aminobenzoate = 7,8-dihydropteroate + diphosphate</text>
        <dbReference type="Rhea" id="RHEA:19949"/>
        <dbReference type="ChEBI" id="CHEBI:17836"/>
        <dbReference type="ChEBI" id="CHEBI:17839"/>
        <dbReference type="ChEBI" id="CHEBI:33019"/>
        <dbReference type="ChEBI" id="CHEBI:72950"/>
        <dbReference type="EC" id="2.5.1.15"/>
    </reaction>
</comment>
<dbReference type="NCBIfam" id="TIGR01496">
    <property type="entry name" value="DHPS"/>
    <property type="match status" value="1"/>
</dbReference>
<accession>H1CZJ0</accession>
<comment type="function">
    <text evidence="12 13">Catalyzes the condensation of para-aminobenzoate (pABA) with 6-hydroxymethyl-7,8-dihydropterin diphosphate (DHPt-PP) to form 7,8-dihydropteroate (H2Pte), the immediate precursor of folate derivatives.</text>
</comment>
<feature type="domain" description="Pterin-binding" evidence="14">
    <location>
        <begin position="22"/>
        <end position="271"/>
    </location>
</feature>
<dbReference type="GO" id="GO:0004156">
    <property type="term" value="F:dihydropteroate synthase activity"/>
    <property type="evidence" value="ECO:0007669"/>
    <property type="project" value="UniProtKB-EC"/>
</dbReference>
<evidence type="ECO:0000256" key="8">
    <source>
        <dbReference type="ARBA" id="ARBA00022723"/>
    </source>
</evidence>
<name>H1CZJ0_9FIRM</name>
<dbReference type="EC" id="2.5.1.15" evidence="5 13"/>
<dbReference type="OrthoDB" id="9811744at2"/>
<evidence type="ECO:0000256" key="3">
    <source>
        <dbReference type="ARBA" id="ARBA00004763"/>
    </source>
</evidence>
<dbReference type="PANTHER" id="PTHR20941">
    <property type="entry name" value="FOLATE SYNTHESIS PROTEINS"/>
    <property type="match status" value="1"/>
</dbReference>
<dbReference type="GO" id="GO:0005829">
    <property type="term" value="C:cytosol"/>
    <property type="evidence" value="ECO:0007669"/>
    <property type="project" value="TreeGrafter"/>
</dbReference>
<dbReference type="Gene3D" id="3.20.20.20">
    <property type="entry name" value="Dihydropteroate synthase-like"/>
    <property type="match status" value="1"/>
</dbReference>
<keyword evidence="8 13" id="KW-0479">Metal-binding</keyword>
<dbReference type="RefSeq" id="WP_008859287.1">
    <property type="nucleotide sequence ID" value="NZ_JH591187.1"/>
</dbReference>
<dbReference type="GO" id="GO:0046656">
    <property type="term" value="P:folic acid biosynthetic process"/>
    <property type="evidence" value="ECO:0007669"/>
    <property type="project" value="UniProtKB-KW"/>
</dbReference>
<evidence type="ECO:0000256" key="12">
    <source>
        <dbReference type="ARBA" id="ARBA00053449"/>
    </source>
</evidence>
<evidence type="ECO:0000256" key="7">
    <source>
        <dbReference type="ARBA" id="ARBA00022679"/>
    </source>
</evidence>
<evidence type="ECO:0000256" key="10">
    <source>
        <dbReference type="ARBA" id="ARBA00022909"/>
    </source>
</evidence>
<gene>
    <name evidence="15" type="ORF">HMPREF9453_00783</name>
</gene>
<comment type="pathway">
    <text evidence="3 13">Cofactor biosynthesis; tetrahydrofolate biosynthesis; 7,8-dihydrofolate from 2-amino-4-hydroxy-6-hydroxymethyl-7,8-dihydropteridine diphosphate and 4-aminobenzoate: step 1/2.</text>
</comment>
<keyword evidence="10 13" id="KW-0289">Folate biosynthesis</keyword>
<dbReference type="PROSITE" id="PS00793">
    <property type="entry name" value="DHPS_2"/>
    <property type="match status" value="1"/>
</dbReference>
<dbReference type="PANTHER" id="PTHR20941:SF1">
    <property type="entry name" value="FOLIC ACID SYNTHESIS PROTEIN FOL1"/>
    <property type="match status" value="1"/>
</dbReference>
<dbReference type="SUPFAM" id="SSF51717">
    <property type="entry name" value="Dihydropteroate synthetase-like"/>
    <property type="match status" value="1"/>
</dbReference>
<dbReference type="InterPro" id="IPR006390">
    <property type="entry name" value="DHP_synth_dom"/>
</dbReference>
<keyword evidence="16" id="KW-1185">Reference proteome</keyword>
<dbReference type="EMBL" id="ADLT01000017">
    <property type="protein sequence ID" value="EHO63358.1"/>
    <property type="molecule type" value="Genomic_DNA"/>
</dbReference>
<dbReference type="GO" id="GO:0046654">
    <property type="term" value="P:tetrahydrofolate biosynthetic process"/>
    <property type="evidence" value="ECO:0007669"/>
    <property type="project" value="UniProtKB-UniPathway"/>
</dbReference>
<proteinExistence type="inferred from homology"/>
<evidence type="ECO:0000256" key="2">
    <source>
        <dbReference type="ARBA" id="ARBA00001946"/>
    </source>
</evidence>
<dbReference type="UniPathway" id="UPA00077">
    <property type="reaction ID" value="UER00156"/>
</dbReference>
<evidence type="ECO:0000313" key="15">
    <source>
        <dbReference type="EMBL" id="EHO63358.1"/>
    </source>
</evidence>
<protein>
    <recommendedName>
        <fullName evidence="6 13">Dihydropteroate synthase</fullName>
        <shortName evidence="13">DHPS</shortName>
        <ecNumber evidence="5 13">2.5.1.15</ecNumber>
    </recommendedName>
    <alternativeName>
        <fullName evidence="11 13">Dihydropteroate pyrophosphorylase</fullName>
    </alternativeName>
</protein>
<dbReference type="AlphaFoldDB" id="H1CZJ0"/>
<evidence type="ECO:0000259" key="14">
    <source>
        <dbReference type="PROSITE" id="PS50972"/>
    </source>
</evidence>
<evidence type="ECO:0000256" key="5">
    <source>
        <dbReference type="ARBA" id="ARBA00012458"/>
    </source>
</evidence>
<evidence type="ECO:0000313" key="16">
    <source>
        <dbReference type="Proteomes" id="UP000003277"/>
    </source>
</evidence>
<dbReference type="GO" id="GO:0046872">
    <property type="term" value="F:metal ion binding"/>
    <property type="evidence" value="ECO:0007669"/>
    <property type="project" value="UniProtKB-KW"/>
</dbReference>
<evidence type="ECO:0000256" key="6">
    <source>
        <dbReference type="ARBA" id="ARBA00016919"/>
    </source>
</evidence>
<keyword evidence="7 13" id="KW-0808">Transferase</keyword>
<reference evidence="15 16" key="1">
    <citation type="submission" date="2011-11" db="EMBL/GenBank/DDBJ databases">
        <title>The Genome Sequence of Dialister succinatiphilus YIT 11850.</title>
        <authorList>
            <consortium name="The Broad Institute Genome Sequencing Platform"/>
            <person name="Earl A."/>
            <person name="Ward D."/>
            <person name="Feldgarden M."/>
            <person name="Gevers D."/>
            <person name="Morotomi M."/>
            <person name="Young S.K."/>
            <person name="Zeng Q."/>
            <person name="Gargeya S."/>
            <person name="Fitzgerald M."/>
            <person name="Haas B."/>
            <person name="Abouelleil A."/>
            <person name="Alvarado L."/>
            <person name="Arachchi H.M."/>
            <person name="Berlin A."/>
            <person name="Brown A."/>
            <person name="Chapman S.B."/>
            <person name="Dunbar C."/>
            <person name="Gearin G."/>
            <person name="Goldberg J."/>
            <person name="Griggs A."/>
            <person name="Gujja S."/>
            <person name="Heiman D."/>
            <person name="Howarth C."/>
            <person name="Lui A."/>
            <person name="MacDonald P.J.P."/>
            <person name="Montmayeur A."/>
            <person name="Murphy C."/>
            <person name="Neiman D."/>
            <person name="Pearson M."/>
            <person name="Priest M."/>
            <person name="Roberts A."/>
            <person name="Saif S."/>
            <person name="Shea T."/>
            <person name="Sisk P."/>
            <person name="Stolte C."/>
            <person name="Sykes S."/>
            <person name="Wortman J."/>
            <person name="Nusbaum C."/>
            <person name="Birren B."/>
        </authorList>
    </citation>
    <scope>NUCLEOTIDE SEQUENCE [LARGE SCALE GENOMIC DNA]</scope>
    <source>
        <strain evidence="15 16">YIT 11850</strain>
    </source>
</reference>
<evidence type="ECO:0000256" key="13">
    <source>
        <dbReference type="RuleBase" id="RU361205"/>
    </source>
</evidence>
<dbReference type="PATRIC" id="fig|742743.3.peg.793"/>
<dbReference type="eggNOG" id="COG0294">
    <property type="taxonomic scope" value="Bacteria"/>
</dbReference>
<organism evidence="15 16">
    <name type="scientific">Dialister succinatiphilus YIT 11850</name>
    <dbReference type="NCBI Taxonomy" id="742743"/>
    <lineage>
        <taxon>Bacteria</taxon>
        <taxon>Bacillati</taxon>
        <taxon>Bacillota</taxon>
        <taxon>Negativicutes</taxon>
        <taxon>Veillonellales</taxon>
        <taxon>Veillonellaceae</taxon>
        <taxon>Dialister</taxon>
    </lineage>
</organism>
<comment type="caution">
    <text evidence="15">The sequence shown here is derived from an EMBL/GenBank/DDBJ whole genome shotgun (WGS) entry which is preliminary data.</text>
</comment>
<keyword evidence="9 13" id="KW-0460">Magnesium</keyword>
<dbReference type="PROSITE" id="PS00792">
    <property type="entry name" value="DHPS_1"/>
    <property type="match status" value="1"/>
</dbReference>
<dbReference type="Pfam" id="PF00809">
    <property type="entry name" value="Pterin_bind"/>
    <property type="match status" value="1"/>
</dbReference>
<sequence length="289" mass="32168">MKRQHRLYEWKDGKKLELGERSLVMGILNVTPDSFSDGGKWNSNTLAVSHATDMIKDGAHLIDVGAESTRPGHVALTPEEETKRLMQFLPDVLKVSMVPVSVDSYHYETMETALKAGAHIVNDIWGFQYDDGSMAKTAAAFDVPVILMHNQETKVYGKDMMDDLKHFFDKSIEIALSAGVRAENIILDPGIGFGKNAEQNMEILKRLDELTLAFPCPWLLGVSRKRFIGTILGTDADERDEGTAAVNLWGAEKGCSIYRVHDVKTTARELAVWDALRLFQGKGESYGSY</sequence>
<dbReference type="CDD" id="cd00739">
    <property type="entry name" value="DHPS"/>
    <property type="match status" value="1"/>
</dbReference>
<evidence type="ECO:0000256" key="1">
    <source>
        <dbReference type="ARBA" id="ARBA00000012"/>
    </source>
</evidence>
<dbReference type="HOGENOM" id="CLU_008023_0_2_9"/>